<organism evidence="2 3">
    <name type="scientific">Kineococcus halophytocola</name>
    <dbReference type="NCBI Taxonomy" id="3234027"/>
    <lineage>
        <taxon>Bacteria</taxon>
        <taxon>Bacillati</taxon>
        <taxon>Actinomycetota</taxon>
        <taxon>Actinomycetes</taxon>
        <taxon>Kineosporiales</taxon>
        <taxon>Kineosporiaceae</taxon>
        <taxon>Kineococcus</taxon>
    </lineage>
</organism>
<dbReference type="Gene3D" id="3.40.50.1820">
    <property type="entry name" value="alpha/beta hydrolase"/>
    <property type="match status" value="1"/>
</dbReference>
<dbReference type="Proteomes" id="UP001565927">
    <property type="component" value="Unassembled WGS sequence"/>
</dbReference>
<dbReference type="InterPro" id="IPR000073">
    <property type="entry name" value="AB_hydrolase_1"/>
</dbReference>
<keyword evidence="2" id="KW-0378">Hydrolase</keyword>
<dbReference type="PRINTS" id="PR00111">
    <property type="entry name" value="ABHYDROLASE"/>
</dbReference>
<evidence type="ECO:0000259" key="1">
    <source>
        <dbReference type="Pfam" id="PF12146"/>
    </source>
</evidence>
<evidence type="ECO:0000313" key="2">
    <source>
        <dbReference type="EMBL" id="MEZ0166088.1"/>
    </source>
</evidence>
<dbReference type="InterPro" id="IPR022742">
    <property type="entry name" value="Hydrolase_4"/>
</dbReference>
<proteinExistence type="predicted"/>
<protein>
    <submittedName>
        <fullName evidence="2">Alpha/beta fold hydrolase</fullName>
    </submittedName>
</protein>
<feature type="domain" description="Serine aminopeptidase S33" evidence="1">
    <location>
        <begin position="27"/>
        <end position="231"/>
    </location>
</feature>
<name>A0ABV4H3E2_9ACTN</name>
<dbReference type="InterPro" id="IPR029058">
    <property type="entry name" value="AB_hydrolase_fold"/>
</dbReference>
<gene>
    <name evidence="2" type="ORF">AB2L27_15115</name>
</gene>
<dbReference type="EMBL" id="JBGFTU010000018">
    <property type="protein sequence ID" value="MEZ0166088.1"/>
    <property type="molecule type" value="Genomic_DNA"/>
</dbReference>
<accession>A0ABV4H3E2</accession>
<dbReference type="SUPFAM" id="SSF53474">
    <property type="entry name" value="alpha/beta-Hydrolases"/>
    <property type="match status" value="1"/>
</dbReference>
<keyword evidence="3" id="KW-1185">Reference proteome</keyword>
<sequence length="253" mass="26407">MNPDRPVLVLGPSLGTTAATCWGPVVDLLAGEFDVVAWELPGHGADRGPVPADLTIADLARRVVDAVAERHDGPFLYAGDSVGGQVGLQLLLDHPDRVLGAVLCCTGARIGTAESWAERAAQVRASGTASLVSATAARWFAPGFLERRPQVGAALLHALRDTGTDGYTAVCGALGAFDVRDRLGEVERPVVAVAGAHDAVCPPESLREIADGVREGRLVVLDDVAHQAPAEAPEQIARVVRELAARVTTEVAR</sequence>
<dbReference type="Pfam" id="PF12146">
    <property type="entry name" value="Hydrolase_4"/>
    <property type="match status" value="1"/>
</dbReference>
<evidence type="ECO:0000313" key="3">
    <source>
        <dbReference type="Proteomes" id="UP001565927"/>
    </source>
</evidence>
<dbReference type="InterPro" id="IPR050266">
    <property type="entry name" value="AB_hydrolase_sf"/>
</dbReference>
<reference evidence="2 3" key="1">
    <citation type="submission" date="2024-07" db="EMBL/GenBank/DDBJ databases">
        <authorList>
            <person name="Thanompreechachai J."/>
            <person name="Duangmal K."/>
        </authorList>
    </citation>
    <scope>NUCLEOTIDE SEQUENCE [LARGE SCALE GENOMIC DNA]</scope>
    <source>
        <strain evidence="2 3">LSe6-4</strain>
    </source>
</reference>
<dbReference type="RefSeq" id="WP_370442312.1">
    <property type="nucleotide sequence ID" value="NZ_JBGFTU010000018.1"/>
</dbReference>
<dbReference type="PANTHER" id="PTHR43798">
    <property type="entry name" value="MONOACYLGLYCEROL LIPASE"/>
    <property type="match status" value="1"/>
</dbReference>
<comment type="caution">
    <text evidence="2">The sequence shown here is derived from an EMBL/GenBank/DDBJ whole genome shotgun (WGS) entry which is preliminary data.</text>
</comment>
<dbReference type="GO" id="GO:0016787">
    <property type="term" value="F:hydrolase activity"/>
    <property type="evidence" value="ECO:0007669"/>
    <property type="project" value="UniProtKB-KW"/>
</dbReference>